<dbReference type="AlphaFoldDB" id="A0A4C1W3Z1"/>
<dbReference type="EMBL" id="BGZK01000470">
    <property type="protein sequence ID" value="GBP45713.1"/>
    <property type="molecule type" value="Genomic_DNA"/>
</dbReference>
<sequence>MLNLRWLRFALFAGNSERQFRALYCTPYSTSSPRAKGVGKEEKNPLWAVHAPGHTDVFDSHRLKTS</sequence>
<gene>
    <name evidence="1" type="ORF">EVAR_44941_1</name>
</gene>
<evidence type="ECO:0000313" key="2">
    <source>
        <dbReference type="Proteomes" id="UP000299102"/>
    </source>
</evidence>
<name>A0A4C1W3Z1_EUMVA</name>
<comment type="caution">
    <text evidence="1">The sequence shown here is derived from an EMBL/GenBank/DDBJ whole genome shotgun (WGS) entry which is preliminary data.</text>
</comment>
<organism evidence="1 2">
    <name type="scientific">Eumeta variegata</name>
    <name type="common">Bagworm moth</name>
    <name type="synonym">Eumeta japonica</name>
    <dbReference type="NCBI Taxonomy" id="151549"/>
    <lineage>
        <taxon>Eukaryota</taxon>
        <taxon>Metazoa</taxon>
        <taxon>Ecdysozoa</taxon>
        <taxon>Arthropoda</taxon>
        <taxon>Hexapoda</taxon>
        <taxon>Insecta</taxon>
        <taxon>Pterygota</taxon>
        <taxon>Neoptera</taxon>
        <taxon>Endopterygota</taxon>
        <taxon>Lepidoptera</taxon>
        <taxon>Glossata</taxon>
        <taxon>Ditrysia</taxon>
        <taxon>Tineoidea</taxon>
        <taxon>Psychidae</taxon>
        <taxon>Oiketicinae</taxon>
        <taxon>Eumeta</taxon>
    </lineage>
</organism>
<evidence type="ECO:0000313" key="1">
    <source>
        <dbReference type="EMBL" id="GBP45713.1"/>
    </source>
</evidence>
<protein>
    <submittedName>
        <fullName evidence="1">Uncharacterized protein</fullName>
    </submittedName>
</protein>
<dbReference type="Proteomes" id="UP000299102">
    <property type="component" value="Unassembled WGS sequence"/>
</dbReference>
<accession>A0A4C1W3Z1</accession>
<keyword evidence="2" id="KW-1185">Reference proteome</keyword>
<reference evidence="1 2" key="1">
    <citation type="journal article" date="2019" name="Commun. Biol.">
        <title>The bagworm genome reveals a unique fibroin gene that provides high tensile strength.</title>
        <authorList>
            <person name="Kono N."/>
            <person name="Nakamura H."/>
            <person name="Ohtoshi R."/>
            <person name="Tomita M."/>
            <person name="Numata K."/>
            <person name="Arakawa K."/>
        </authorList>
    </citation>
    <scope>NUCLEOTIDE SEQUENCE [LARGE SCALE GENOMIC DNA]</scope>
</reference>
<proteinExistence type="predicted"/>